<accession>A0A1Y2D3R2</accession>
<dbReference type="OrthoDB" id="2342176at2759"/>
<evidence type="ECO:0000256" key="1">
    <source>
        <dbReference type="SAM" id="SignalP"/>
    </source>
</evidence>
<reference evidence="2 3" key="1">
    <citation type="submission" date="2016-07" db="EMBL/GenBank/DDBJ databases">
        <title>Pervasive Adenine N6-methylation of Active Genes in Fungi.</title>
        <authorList>
            <consortium name="DOE Joint Genome Institute"/>
            <person name="Mondo S.J."/>
            <person name="Dannebaum R.O."/>
            <person name="Kuo R.C."/>
            <person name="Labutti K."/>
            <person name="Haridas S."/>
            <person name="Kuo A."/>
            <person name="Salamov A."/>
            <person name="Ahrendt S.R."/>
            <person name="Lipzen A."/>
            <person name="Sullivan W."/>
            <person name="Andreopoulos W.B."/>
            <person name="Clum A."/>
            <person name="Lindquist E."/>
            <person name="Daum C."/>
            <person name="Ramamoorthy G.K."/>
            <person name="Gryganskyi A."/>
            <person name="Culley D."/>
            <person name="Magnuson J.K."/>
            <person name="James T.Y."/>
            <person name="O'Malley M.A."/>
            <person name="Stajich J.E."/>
            <person name="Spatafora J.W."/>
            <person name="Visel A."/>
            <person name="Grigoriev I.V."/>
        </authorList>
    </citation>
    <scope>NUCLEOTIDE SEQUENCE [LARGE SCALE GENOMIC DNA]</scope>
    <source>
        <strain evidence="2 3">JEL800</strain>
    </source>
</reference>
<name>A0A1Y2D3R2_9FUNG</name>
<organism evidence="2 3">
    <name type="scientific">Rhizoclosmatium globosum</name>
    <dbReference type="NCBI Taxonomy" id="329046"/>
    <lineage>
        <taxon>Eukaryota</taxon>
        <taxon>Fungi</taxon>
        <taxon>Fungi incertae sedis</taxon>
        <taxon>Chytridiomycota</taxon>
        <taxon>Chytridiomycota incertae sedis</taxon>
        <taxon>Chytridiomycetes</taxon>
        <taxon>Chytridiales</taxon>
        <taxon>Chytriomycetaceae</taxon>
        <taxon>Rhizoclosmatium</taxon>
    </lineage>
</organism>
<evidence type="ECO:0008006" key="4">
    <source>
        <dbReference type="Google" id="ProtNLM"/>
    </source>
</evidence>
<proteinExistence type="predicted"/>
<dbReference type="AlphaFoldDB" id="A0A1Y2D3R2"/>
<keyword evidence="1" id="KW-0732">Signal</keyword>
<comment type="caution">
    <text evidence="2">The sequence shown here is derived from an EMBL/GenBank/DDBJ whole genome shotgun (WGS) entry which is preliminary data.</text>
</comment>
<dbReference type="EMBL" id="MCGO01000001">
    <property type="protein sequence ID" value="ORY53857.1"/>
    <property type="molecule type" value="Genomic_DNA"/>
</dbReference>
<gene>
    <name evidence="2" type="ORF">BCR33DRAFT_801634</name>
</gene>
<feature type="chain" id="PRO_5012305177" description="Chitin-binding type-4 domain-containing protein" evidence="1">
    <location>
        <begin position="19"/>
        <end position="323"/>
    </location>
</feature>
<feature type="signal peptide" evidence="1">
    <location>
        <begin position="1"/>
        <end position="18"/>
    </location>
</feature>
<dbReference type="Proteomes" id="UP000193642">
    <property type="component" value="Unassembled WGS sequence"/>
</dbReference>
<evidence type="ECO:0000313" key="3">
    <source>
        <dbReference type="Proteomes" id="UP000193642"/>
    </source>
</evidence>
<protein>
    <recommendedName>
        <fullName evidence="4">Chitin-binding type-4 domain-containing protein</fullName>
    </recommendedName>
</protein>
<sequence length="323" mass="34388">MFTTKAILLVTLFKLVKAHGLMVWPSPRLEPGDAGNGYWIARSATKDACHGLSAGPVLTPALTGGSASIDYVVTVAHKGGCQVYLDRGNGWEQIGEDPTCGVSAHTGSIGITLPPGDYNAVIRWYWATDNASGEEFQTCADIKVSSQGTNLHSPPEQFGTNTCTQTGDMICYGNGYNECGAIDPATNKGYWVQKPCPGGHICNQIGLSDPLHKVLGLVECGYGSGAVQAQIPVPPVASSTNSPVIQPVTTSAIVSPTQISVPATASYESIITRVIASNTFSPQNQARQYLQTFWQKSQPSLNQRQHVLKLVSQDCIPPQRLTT</sequence>
<evidence type="ECO:0000313" key="2">
    <source>
        <dbReference type="EMBL" id="ORY53857.1"/>
    </source>
</evidence>
<keyword evidence="3" id="KW-1185">Reference proteome</keyword>